<keyword evidence="3 7" id="KW-0418">Kinase</keyword>
<dbReference type="GO" id="GO:0019674">
    <property type="term" value="P:NAD+ metabolic process"/>
    <property type="evidence" value="ECO:0007669"/>
    <property type="project" value="InterPro"/>
</dbReference>
<feature type="compositionally biased region" description="Polar residues" evidence="6">
    <location>
        <begin position="786"/>
        <end position="801"/>
    </location>
</feature>
<dbReference type="InterPro" id="IPR016064">
    <property type="entry name" value="NAD/diacylglycerol_kinase_sf"/>
</dbReference>
<keyword evidence="4" id="KW-0521">NADP</keyword>
<dbReference type="Pfam" id="PF20143">
    <property type="entry name" value="NAD_kinase_C"/>
    <property type="match status" value="1"/>
</dbReference>
<dbReference type="AlphaFoldDB" id="A0A316YKK4"/>
<feature type="compositionally biased region" description="Low complexity" evidence="6">
    <location>
        <begin position="760"/>
        <end position="782"/>
    </location>
</feature>
<feature type="region of interest" description="Disordered" evidence="6">
    <location>
        <begin position="677"/>
        <end position="1043"/>
    </location>
</feature>
<feature type="compositionally biased region" description="Basic and acidic residues" evidence="6">
    <location>
        <begin position="685"/>
        <end position="718"/>
    </location>
</feature>
<dbReference type="Pfam" id="PF01513">
    <property type="entry name" value="NAD_kinase"/>
    <property type="match status" value="1"/>
</dbReference>
<evidence type="ECO:0000256" key="1">
    <source>
        <dbReference type="ARBA" id="ARBA00010995"/>
    </source>
</evidence>
<feature type="compositionally biased region" description="Low complexity" evidence="6">
    <location>
        <begin position="966"/>
        <end position="979"/>
    </location>
</feature>
<dbReference type="PANTHER" id="PTHR20275">
    <property type="entry name" value="NAD KINASE"/>
    <property type="match status" value="1"/>
</dbReference>
<keyword evidence="2" id="KW-0808">Transferase</keyword>
<dbReference type="InterPro" id="IPR002504">
    <property type="entry name" value="NADK"/>
</dbReference>
<feature type="compositionally biased region" description="Low complexity" evidence="6">
    <location>
        <begin position="922"/>
        <end position="933"/>
    </location>
</feature>
<feature type="compositionally biased region" description="Basic and acidic residues" evidence="6">
    <location>
        <begin position="94"/>
        <end position="110"/>
    </location>
</feature>
<proteinExistence type="inferred from homology"/>
<feature type="region of interest" description="Disordered" evidence="6">
    <location>
        <begin position="280"/>
        <end position="311"/>
    </location>
</feature>
<feature type="compositionally biased region" description="Low complexity" evidence="6">
    <location>
        <begin position="1"/>
        <end position="20"/>
    </location>
</feature>
<evidence type="ECO:0000256" key="3">
    <source>
        <dbReference type="ARBA" id="ARBA00022777"/>
    </source>
</evidence>
<feature type="compositionally biased region" description="Low complexity" evidence="6">
    <location>
        <begin position="1016"/>
        <end position="1026"/>
    </location>
</feature>
<dbReference type="Gene3D" id="2.60.200.30">
    <property type="entry name" value="Probable inorganic polyphosphate/atp-NAD kinase, domain 2"/>
    <property type="match status" value="1"/>
</dbReference>
<evidence type="ECO:0000256" key="6">
    <source>
        <dbReference type="SAM" id="MobiDB-lite"/>
    </source>
</evidence>
<protein>
    <submittedName>
        <fullName evidence="7">ATP-NAD kinase</fullName>
    </submittedName>
</protein>
<evidence type="ECO:0000313" key="8">
    <source>
        <dbReference type="Proteomes" id="UP000245768"/>
    </source>
</evidence>
<keyword evidence="5" id="KW-0520">NAD</keyword>
<feature type="compositionally biased region" description="Low complexity" evidence="6">
    <location>
        <begin position="293"/>
        <end position="303"/>
    </location>
</feature>
<dbReference type="OrthoDB" id="24581at2759"/>
<feature type="compositionally biased region" description="Basic residues" evidence="6">
    <location>
        <begin position="283"/>
        <end position="292"/>
    </location>
</feature>
<dbReference type="InParanoid" id="A0A316YKK4"/>
<dbReference type="Gene3D" id="3.40.50.10330">
    <property type="entry name" value="Probable inorganic polyphosphate/atp-NAD kinase, domain 1"/>
    <property type="match status" value="2"/>
</dbReference>
<dbReference type="EMBL" id="KZ819638">
    <property type="protein sequence ID" value="PWN88245.1"/>
    <property type="molecule type" value="Genomic_DNA"/>
</dbReference>
<dbReference type="RefSeq" id="XP_025375443.1">
    <property type="nucleotide sequence ID" value="XM_025522337.1"/>
</dbReference>
<feature type="region of interest" description="Disordered" evidence="6">
    <location>
        <begin position="94"/>
        <end position="182"/>
    </location>
</feature>
<dbReference type="PANTHER" id="PTHR20275:SF0">
    <property type="entry name" value="NAD KINASE"/>
    <property type="match status" value="1"/>
</dbReference>
<dbReference type="FunFam" id="2.60.200.30:FF:000004">
    <property type="entry name" value="NAD kinase 2, chloroplastic"/>
    <property type="match status" value="1"/>
</dbReference>
<evidence type="ECO:0000256" key="5">
    <source>
        <dbReference type="ARBA" id="ARBA00023027"/>
    </source>
</evidence>
<reference evidence="7 8" key="1">
    <citation type="journal article" date="2018" name="Mol. Biol. Evol.">
        <title>Broad Genomic Sampling Reveals a Smut Pathogenic Ancestry of the Fungal Clade Ustilaginomycotina.</title>
        <authorList>
            <person name="Kijpornyongpan T."/>
            <person name="Mondo S.J."/>
            <person name="Barry K."/>
            <person name="Sandor L."/>
            <person name="Lee J."/>
            <person name="Lipzen A."/>
            <person name="Pangilinan J."/>
            <person name="LaButti K."/>
            <person name="Hainaut M."/>
            <person name="Henrissat B."/>
            <person name="Grigoriev I.V."/>
            <person name="Spatafora J.W."/>
            <person name="Aime M.C."/>
        </authorList>
    </citation>
    <scope>NUCLEOTIDE SEQUENCE [LARGE SCALE GENOMIC DNA]</scope>
    <source>
        <strain evidence="7 8">MCA 4198</strain>
    </source>
</reference>
<feature type="compositionally biased region" description="Low complexity" evidence="6">
    <location>
        <begin position="941"/>
        <end position="952"/>
    </location>
</feature>
<organism evidence="7 8">
    <name type="scientific">Acaromyces ingoldii</name>
    <dbReference type="NCBI Taxonomy" id="215250"/>
    <lineage>
        <taxon>Eukaryota</taxon>
        <taxon>Fungi</taxon>
        <taxon>Dikarya</taxon>
        <taxon>Basidiomycota</taxon>
        <taxon>Ustilaginomycotina</taxon>
        <taxon>Exobasidiomycetes</taxon>
        <taxon>Exobasidiales</taxon>
        <taxon>Cryptobasidiaceae</taxon>
        <taxon>Acaromyces</taxon>
    </lineage>
</organism>
<feature type="compositionally biased region" description="Acidic residues" evidence="6">
    <location>
        <begin position="733"/>
        <end position="759"/>
    </location>
</feature>
<dbReference type="SUPFAM" id="SSF111331">
    <property type="entry name" value="NAD kinase/diacylglycerol kinase-like"/>
    <property type="match status" value="1"/>
</dbReference>
<accession>A0A316YKK4</accession>
<dbReference type="HAMAP" id="MF_00361">
    <property type="entry name" value="NAD_kinase"/>
    <property type="match status" value="1"/>
</dbReference>
<feature type="compositionally biased region" description="Basic and acidic residues" evidence="6">
    <location>
        <begin position="814"/>
        <end position="830"/>
    </location>
</feature>
<sequence length="1043" mass="113296">MTSPSQSHISSSTSSASPFSRQRPTQAPMPAPGSNSFTPAYNPLSSPCFVHSHLDSAVSGSARRGGYHNEVHLNSSSAMTLGGAASSAYFDGEHGMQSRLEGPSDGRDLADGLAMNSTPATTTGSNGTANLLRQRNHRPEPRHRGAQGAVEPESGSEEGSDASTSRDESAYSEGDDEDEDHVRSLTRQLAETAVGVREMSKQLGRARVKSTINTVLIITKARDNHLIKLTRELAIWLMDTPRNGRETGLVVYVDSQLRQSKRFDADGIRKEYPHLFIPQSARSSHHNHHHSHSPSADSSNSSRTGSMSHGRDEGQLRYWTSDMCSRSPHLFDFVVTLGGDGTVLFCSWLFQRIVPPVMPFALGSLGFLTNFEFNAYKKVMKSALDTGIRVNLRMRFTATVYRATLPSSQTADRKRRRAIRSGKTGEIIMRNIQEGGWNRIETPIPDGEDLRGAFTEGGAQEADPTSARSASAEHPAGHVDDVGLPDCDAEPSTAARSKPKSKKDKEVMCFSTKPVETFEVLNDLVVDRGPSPYVSLLEVFGDEHHMTTAQADGLCISTPTGSTAYSLSAGGSLVHPEIPAILITPICPHTLSFRPMLLPDSMELRIAVPYNSRSTAWASFDGRGRVELKQGDHIKVTASRYPFPTVCNENQSNDWFESISRTLKWNERQRQKSFVVVEEGEDDETDRKKDRAKNASKKIEAMQREKREALEKRPKDDGSAQVQDGKQRAELGLDGDDDDEVDEEEDEEEEEEETFDIDDTSAAATRASSPMQRASSSGSRRSSQSHDPGNSRLRTSSSQGALPNLSRLHPLTSTKDRGTEKRRESQRNESESSTPSSAGTGKFVPYQHGVIQPSTGRSILDSPDRFGLPGPPNPPRAISERHLATADFRLDDEDEPSMLPPPEQLAKNNKSSAEGERRMDGSAPFSPSSTSISVAREPLSAAAAAVQGATEALKARQVSPAEHTGSSSTLSPSQTTTTSSRERSSSSRRRPRSKSLRLKSSDNASNAVNLNGIEESATSGSSGGTALVVYGQDESDSDSTAEG</sequence>
<feature type="region of interest" description="Disordered" evidence="6">
    <location>
        <begin position="438"/>
        <end position="504"/>
    </location>
</feature>
<feature type="region of interest" description="Disordered" evidence="6">
    <location>
        <begin position="1"/>
        <end position="45"/>
    </location>
</feature>
<dbReference type="InterPro" id="IPR017437">
    <property type="entry name" value="ATP-NAD_kinase_PpnK-typ_C"/>
</dbReference>
<evidence type="ECO:0000313" key="7">
    <source>
        <dbReference type="EMBL" id="PWN88245.1"/>
    </source>
</evidence>
<feature type="compositionally biased region" description="Polar residues" evidence="6">
    <location>
        <begin position="115"/>
        <end position="133"/>
    </location>
</feature>
<gene>
    <name evidence="7" type="ORF">FA10DRAFT_268450</name>
</gene>
<dbReference type="GO" id="GO:0006741">
    <property type="term" value="P:NADP+ biosynthetic process"/>
    <property type="evidence" value="ECO:0007669"/>
    <property type="project" value="InterPro"/>
</dbReference>
<dbReference type="InterPro" id="IPR017438">
    <property type="entry name" value="ATP-NAD_kinase_N"/>
</dbReference>
<comment type="similarity">
    <text evidence="1">Belongs to the NAD kinase family.</text>
</comment>
<name>A0A316YKK4_9BASI</name>
<dbReference type="FunCoup" id="A0A316YKK4">
    <property type="interactions" value="109"/>
</dbReference>
<dbReference type="STRING" id="215250.A0A316YKK4"/>
<evidence type="ECO:0000256" key="2">
    <source>
        <dbReference type="ARBA" id="ARBA00022679"/>
    </source>
</evidence>
<feature type="compositionally biased region" description="Polar residues" evidence="6">
    <location>
        <begin position="33"/>
        <end position="45"/>
    </location>
</feature>
<evidence type="ECO:0000256" key="4">
    <source>
        <dbReference type="ARBA" id="ARBA00022857"/>
    </source>
</evidence>
<feature type="compositionally biased region" description="Basic residues" evidence="6">
    <location>
        <begin position="986"/>
        <end position="997"/>
    </location>
</feature>
<dbReference type="Proteomes" id="UP000245768">
    <property type="component" value="Unassembled WGS sequence"/>
</dbReference>
<feature type="compositionally biased region" description="Acidic residues" evidence="6">
    <location>
        <begin position="1033"/>
        <end position="1043"/>
    </location>
</feature>
<dbReference type="GO" id="GO:0003951">
    <property type="term" value="F:NAD+ kinase activity"/>
    <property type="evidence" value="ECO:0007669"/>
    <property type="project" value="InterPro"/>
</dbReference>
<keyword evidence="8" id="KW-1185">Reference proteome</keyword>
<dbReference type="GeneID" id="37044253"/>